<dbReference type="AlphaFoldDB" id="A0A5C6C8N8"/>
<feature type="compositionally biased region" description="Basic and acidic residues" evidence="1">
    <location>
        <begin position="1"/>
        <end position="11"/>
    </location>
</feature>
<evidence type="ECO:0000313" key="4">
    <source>
        <dbReference type="Proteomes" id="UP000319908"/>
    </source>
</evidence>
<keyword evidence="4" id="KW-1185">Reference proteome</keyword>
<dbReference type="Proteomes" id="UP000319908">
    <property type="component" value="Unassembled WGS sequence"/>
</dbReference>
<evidence type="ECO:0000256" key="2">
    <source>
        <dbReference type="SAM" id="Phobius"/>
    </source>
</evidence>
<organism evidence="3 4">
    <name type="scientific">Allorhodopirellula heiligendammensis</name>
    <dbReference type="NCBI Taxonomy" id="2714739"/>
    <lineage>
        <taxon>Bacteria</taxon>
        <taxon>Pseudomonadati</taxon>
        <taxon>Planctomycetota</taxon>
        <taxon>Planctomycetia</taxon>
        <taxon>Pirellulales</taxon>
        <taxon>Pirellulaceae</taxon>
        <taxon>Allorhodopirellula</taxon>
    </lineage>
</organism>
<feature type="compositionally biased region" description="Basic and acidic residues" evidence="1">
    <location>
        <begin position="338"/>
        <end position="347"/>
    </location>
</feature>
<keyword evidence="2" id="KW-1133">Transmembrane helix</keyword>
<feature type="transmembrane region" description="Helical" evidence="2">
    <location>
        <begin position="69"/>
        <end position="87"/>
    </location>
</feature>
<gene>
    <name evidence="3" type="ORF">Poly21_18890</name>
</gene>
<feature type="region of interest" description="Disordered" evidence="1">
    <location>
        <begin position="1"/>
        <end position="35"/>
    </location>
</feature>
<sequence>MSQFRRQDDRRRRVLMTTASATAATPASGSRSRIDSMREARRPTLVYGTRVREGLRGRWFSLVPVDRSAVAKLIAVLSTVVLAMVLMNDATVRFVSIESRPAFVDVFQIYRPGSLGRYVTGVMYLALAGAGWMTYQLRRFRNDDFRGNYRLWQWIVGVSLVASVATVVPLLAMLGAAVEMLMGRRIALSGHDWIGLFLVVGGAVLALRTIAETWQHRTSLALLIGGWICIAIPVAAQWNMIAVDTMLRWSVVTSAPLLAVSLWFTAAVIYLRSLYCEVRGIEPATGMIQRLREATPRWFSRRDSDASADSSAMTEPPPARKPAAKVTSPPRASTKTTAKADAEKTVDSDTPITKRRWFGLLPPAKPKPAKVTPAKSAASKSNSQPVETNPPDIDDESAPEVNTKRDRVSDDDVDESPSEQEPTKRRRWWPSLRRGSKATSDSPSPDQAAEDASPPVEVDESDEPPKKRRFGLGSLLKRKASKESEDTDPSEDAPPASKPNTRSSAPRNAAPDNEPDDDDDDSDGEEFSDDDIDWSSMNKAERRRMRKQLKRGGRAA</sequence>
<feature type="compositionally biased region" description="Basic residues" evidence="1">
    <location>
        <begin position="541"/>
        <end position="556"/>
    </location>
</feature>
<feature type="transmembrane region" description="Helical" evidence="2">
    <location>
        <begin position="193"/>
        <end position="211"/>
    </location>
</feature>
<feature type="transmembrane region" description="Helical" evidence="2">
    <location>
        <begin position="155"/>
        <end position="181"/>
    </location>
</feature>
<evidence type="ECO:0000313" key="3">
    <source>
        <dbReference type="EMBL" id="TWU19714.1"/>
    </source>
</evidence>
<proteinExistence type="predicted"/>
<reference evidence="3 4" key="1">
    <citation type="journal article" date="2020" name="Antonie Van Leeuwenhoek">
        <title>Rhodopirellula heiligendammensis sp. nov., Rhodopirellula pilleata sp. nov., and Rhodopirellula solitaria sp. nov. isolated from natural or artificial marine surfaces in Northern Germany and California, USA, and emended description of the genus Rhodopirellula.</title>
        <authorList>
            <person name="Kallscheuer N."/>
            <person name="Wiegand S."/>
            <person name="Jogler M."/>
            <person name="Boedeker C."/>
            <person name="Peeters S.H."/>
            <person name="Rast P."/>
            <person name="Heuer A."/>
            <person name="Jetten M.S.M."/>
            <person name="Rohde M."/>
            <person name="Jogler C."/>
        </authorList>
    </citation>
    <scope>NUCLEOTIDE SEQUENCE [LARGE SCALE GENOMIC DNA]</scope>
    <source>
        <strain evidence="3 4">Poly21</strain>
    </source>
</reference>
<keyword evidence="2" id="KW-0472">Membrane</keyword>
<keyword evidence="2" id="KW-0812">Transmembrane</keyword>
<accession>A0A5C6C8N8</accession>
<feature type="compositionally biased region" description="Low complexity" evidence="1">
    <location>
        <begin position="369"/>
        <end position="381"/>
    </location>
</feature>
<name>A0A5C6C8N8_9BACT</name>
<feature type="compositionally biased region" description="Acidic residues" evidence="1">
    <location>
        <begin position="513"/>
        <end position="533"/>
    </location>
</feature>
<feature type="region of interest" description="Disordered" evidence="1">
    <location>
        <begin position="299"/>
        <end position="556"/>
    </location>
</feature>
<dbReference type="OrthoDB" id="246483at2"/>
<dbReference type="RefSeq" id="WP_146406473.1">
    <property type="nucleotide sequence ID" value="NZ_SJPU01000001.1"/>
</dbReference>
<protein>
    <submittedName>
        <fullName evidence="3">Uncharacterized protein</fullName>
    </submittedName>
</protein>
<feature type="compositionally biased region" description="Basic residues" evidence="1">
    <location>
        <begin position="466"/>
        <end position="480"/>
    </location>
</feature>
<feature type="transmembrane region" description="Helical" evidence="2">
    <location>
        <begin position="115"/>
        <end position="135"/>
    </location>
</feature>
<feature type="transmembrane region" description="Helical" evidence="2">
    <location>
        <begin position="247"/>
        <end position="271"/>
    </location>
</feature>
<dbReference type="EMBL" id="SJPU01000001">
    <property type="protein sequence ID" value="TWU19714.1"/>
    <property type="molecule type" value="Genomic_DNA"/>
</dbReference>
<evidence type="ECO:0000256" key="1">
    <source>
        <dbReference type="SAM" id="MobiDB-lite"/>
    </source>
</evidence>
<feature type="compositionally biased region" description="Low complexity" evidence="1">
    <location>
        <begin position="17"/>
        <end position="31"/>
    </location>
</feature>
<feature type="transmembrane region" description="Helical" evidence="2">
    <location>
        <begin position="217"/>
        <end position="235"/>
    </location>
</feature>
<comment type="caution">
    <text evidence="3">The sequence shown here is derived from an EMBL/GenBank/DDBJ whole genome shotgun (WGS) entry which is preliminary data.</text>
</comment>